<dbReference type="CDD" id="cd17407">
    <property type="entry name" value="MFS_MFSD11"/>
    <property type="match status" value="1"/>
</dbReference>
<evidence type="ECO:0000256" key="3">
    <source>
        <dbReference type="ARBA" id="ARBA00022692"/>
    </source>
</evidence>
<feature type="transmembrane region" description="Helical" evidence="9">
    <location>
        <begin position="187"/>
        <end position="205"/>
    </location>
</feature>
<dbReference type="Gene3D" id="1.20.1250.20">
    <property type="entry name" value="MFS general substrate transporter like domains"/>
    <property type="match status" value="1"/>
</dbReference>
<dbReference type="InterPro" id="IPR051617">
    <property type="entry name" value="UNC-93-like_regulator"/>
</dbReference>
<feature type="transmembrane region" description="Helical" evidence="9">
    <location>
        <begin position="225"/>
        <end position="246"/>
    </location>
</feature>
<accession>A0A8C2QLL1</accession>
<sequence>MSPESKKLFNIVILGVAFMFMFTAFQTCGNVAQTVIRSLNSTDFHGSGYTSLAIIYGVFSASNLITPSVVAIIGPQISMFVSGLFYSMYIAVFIQPFPWSFYTASVFIGIAAAENDRRTVFIALTVISLVGTVLFFLIRKPDPENVLGEEESCDDQDMEAPESAQNKVTKAVDAFKKSLKLCVTKEMLLLSVTTAYTGLELTFFSGVYGTCIGAINKFGTEEKSLIGLSGIFIGIGEILGGSLFGLLSKNNRFGRNPVVLLGTLVHFVAFYLIFLNMPGDAPIAPVEGTNSISYIRPSKEVAILCSFLLGLGDSCFNTQLLSILGFLYSEDSAPAFAVFKFVQSICAAVAFFYSNYLLLHWQLLVMVIFGFFGTISFFTVEWDAAAIVARGSDY</sequence>
<evidence type="ECO:0000256" key="9">
    <source>
        <dbReference type="SAM" id="Phobius"/>
    </source>
</evidence>
<dbReference type="PANTHER" id="PTHR23294:SF0">
    <property type="entry name" value="UNC93-LIKE PROTEIN MFSD11"/>
    <property type="match status" value="1"/>
</dbReference>
<feature type="transmembrane region" description="Helical" evidence="9">
    <location>
        <begin position="12"/>
        <end position="32"/>
    </location>
</feature>
<dbReference type="InterPro" id="IPR036259">
    <property type="entry name" value="MFS_trans_sf"/>
</dbReference>
<keyword evidence="4 9" id="KW-1133">Transmembrane helix</keyword>
<proteinExistence type="inferred from homology"/>
<dbReference type="Ensembl" id="ENSCGRT00001025561.1">
    <property type="protein sequence ID" value="ENSCGRP00001021317.1"/>
    <property type="gene ID" value="ENSCGRG00001020193.1"/>
</dbReference>
<feature type="transmembrane region" description="Helical" evidence="9">
    <location>
        <begin position="86"/>
        <end position="113"/>
    </location>
</feature>
<keyword evidence="5 9" id="KW-0472">Membrane</keyword>
<evidence type="ECO:0000256" key="5">
    <source>
        <dbReference type="ARBA" id="ARBA00023136"/>
    </source>
</evidence>
<evidence type="ECO:0000256" key="2">
    <source>
        <dbReference type="ARBA" id="ARBA00009172"/>
    </source>
</evidence>
<evidence type="ECO:0000256" key="6">
    <source>
        <dbReference type="ARBA" id="ARBA00023180"/>
    </source>
</evidence>
<dbReference type="GO" id="GO:0016020">
    <property type="term" value="C:membrane"/>
    <property type="evidence" value="ECO:0007669"/>
    <property type="project" value="UniProtKB-SubCell"/>
</dbReference>
<reference evidence="10" key="1">
    <citation type="submission" date="2025-08" db="UniProtKB">
        <authorList>
            <consortium name="Ensembl"/>
        </authorList>
    </citation>
    <scope>IDENTIFICATION</scope>
</reference>
<keyword evidence="6" id="KW-0325">Glycoprotein</keyword>
<dbReference type="PANTHER" id="PTHR23294">
    <property type="entry name" value="ET TRANSLATION PRODUCT-RELATED"/>
    <property type="match status" value="1"/>
</dbReference>
<gene>
    <name evidence="10" type="primary">Mfsd11</name>
</gene>
<comment type="subcellular location">
    <subcellularLocation>
        <location evidence="1">Membrane</location>
        <topology evidence="1">Multi-pass membrane protein</topology>
    </subcellularLocation>
</comment>
<feature type="transmembrane region" description="Helical" evidence="9">
    <location>
        <begin position="359"/>
        <end position="380"/>
    </location>
</feature>
<dbReference type="Proteomes" id="UP000694386">
    <property type="component" value="Unplaced"/>
</dbReference>
<dbReference type="InterPro" id="IPR010291">
    <property type="entry name" value="Ion_channel_UNC-93"/>
</dbReference>
<feature type="transmembrane region" description="Helical" evidence="9">
    <location>
        <begin position="258"/>
        <end position="277"/>
    </location>
</feature>
<protein>
    <recommendedName>
        <fullName evidence="7">UNC93-like protein MFSD11</fullName>
    </recommendedName>
    <alternativeName>
        <fullName evidence="8">Major facilitator superfamily domain-containing protein 11</fullName>
    </alternativeName>
</protein>
<dbReference type="AlphaFoldDB" id="A0A8C2QLL1"/>
<name>A0A8C2QLL1_CRIGR</name>
<evidence type="ECO:0000256" key="4">
    <source>
        <dbReference type="ARBA" id="ARBA00022989"/>
    </source>
</evidence>
<dbReference type="Pfam" id="PF05978">
    <property type="entry name" value="UNC-93"/>
    <property type="match status" value="1"/>
</dbReference>
<evidence type="ECO:0000313" key="10">
    <source>
        <dbReference type="Ensembl" id="ENSCGRP00001021317.1"/>
    </source>
</evidence>
<evidence type="ECO:0000313" key="11">
    <source>
        <dbReference type="Proteomes" id="UP000694386"/>
    </source>
</evidence>
<organism evidence="10 11">
    <name type="scientific">Cricetulus griseus</name>
    <name type="common">Chinese hamster</name>
    <name type="synonym">Cricetulus barabensis griseus</name>
    <dbReference type="NCBI Taxonomy" id="10029"/>
    <lineage>
        <taxon>Eukaryota</taxon>
        <taxon>Metazoa</taxon>
        <taxon>Chordata</taxon>
        <taxon>Craniata</taxon>
        <taxon>Vertebrata</taxon>
        <taxon>Euteleostomi</taxon>
        <taxon>Mammalia</taxon>
        <taxon>Eutheria</taxon>
        <taxon>Euarchontoglires</taxon>
        <taxon>Glires</taxon>
        <taxon>Rodentia</taxon>
        <taxon>Myomorpha</taxon>
        <taxon>Muroidea</taxon>
        <taxon>Cricetidae</taxon>
        <taxon>Cricetinae</taxon>
        <taxon>Cricetulus</taxon>
    </lineage>
</organism>
<evidence type="ECO:0000256" key="1">
    <source>
        <dbReference type="ARBA" id="ARBA00004141"/>
    </source>
</evidence>
<reference evidence="10" key="2">
    <citation type="submission" date="2025-09" db="UniProtKB">
        <authorList>
            <consortium name="Ensembl"/>
        </authorList>
    </citation>
    <scope>IDENTIFICATION</scope>
</reference>
<feature type="transmembrane region" description="Helical" evidence="9">
    <location>
        <begin position="119"/>
        <end position="138"/>
    </location>
</feature>
<comment type="similarity">
    <text evidence="2">Belongs to the unc-93 family.</text>
</comment>
<evidence type="ECO:0000256" key="7">
    <source>
        <dbReference type="ARBA" id="ARBA00040302"/>
    </source>
</evidence>
<keyword evidence="3 9" id="KW-0812">Transmembrane</keyword>
<dbReference type="SUPFAM" id="SSF103473">
    <property type="entry name" value="MFS general substrate transporter"/>
    <property type="match status" value="1"/>
</dbReference>
<feature type="transmembrane region" description="Helical" evidence="9">
    <location>
        <begin position="52"/>
        <end position="74"/>
    </location>
</feature>
<evidence type="ECO:0000256" key="8">
    <source>
        <dbReference type="ARBA" id="ARBA00041910"/>
    </source>
</evidence>